<keyword evidence="1" id="KW-0812">Transmembrane</keyword>
<comment type="caution">
    <text evidence="2">The sequence shown here is derived from an EMBL/GenBank/DDBJ whole genome shotgun (WGS) entry which is preliminary data.</text>
</comment>
<protein>
    <submittedName>
        <fullName evidence="2">Uncharacterized protein</fullName>
    </submittedName>
</protein>
<feature type="transmembrane region" description="Helical" evidence="1">
    <location>
        <begin position="12"/>
        <end position="30"/>
    </location>
</feature>
<dbReference type="RefSeq" id="WP_134750638.1">
    <property type="nucleotide sequence ID" value="NZ_MYFO02000001.1"/>
</dbReference>
<organism evidence="2 3">
    <name type="scientific">Paenibacillus athensensis</name>
    <dbReference type="NCBI Taxonomy" id="1967502"/>
    <lineage>
        <taxon>Bacteria</taxon>
        <taxon>Bacillati</taxon>
        <taxon>Bacillota</taxon>
        <taxon>Bacilli</taxon>
        <taxon>Bacillales</taxon>
        <taxon>Paenibacillaceae</taxon>
        <taxon>Paenibacillus</taxon>
    </lineage>
</organism>
<gene>
    <name evidence="2" type="ORF">B5M42_05675</name>
</gene>
<dbReference type="AlphaFoldDB" id="A0A4Y8Q865"/>
<keyword evidence="3" id="KW-1185">Reference proteome</keyword>
<dbReference type="OrthoDB" id="2626896at2"/>
<dbReference type="EMBL" id="MYFO01000005">
    <property type="protein sequence ID" value="TFE90157.1"/>
    <property type="molecule type" value="Genomic_DNA"/>
</dbReference>
<keyword evidence="1" id="KW-0472">Membrane</keyword>
<sequence length="133" mass="14476">MDNEVRSSVHLAIQLMVVAFTLGVLIFFAIPAQNFKRAQVDSIADTQAETYATELVEAAAYGPIPASSAFIILERNVDAIHSISGSVSTKDVYGQDIVVPITGSADLTKLFHTKVRLGITPYLQMYDVTVKEE</sequence>
<reference evidence="2 3" key="1">
    <citation type="submission" date="2017-03" db="EMBL/GenBank/DDBJ databases">
        <title>Isolation of Levoglucosan Utilizing Bacteria.</title>
        <authorList>
            <person name="Arya A.S."/>
        </authorList>
    </citation>
    <scope>NUCLEOTIDE SEQUENCE [LARGE SCALE GENOMIC DNA]</scope>
    <source>
        <strain evidence="2 3">MEC069</strain>
    </source>
</reference>
<evidence type="ECO:0000313" key="3">
    <source>
        <dbReference type="Proteomes" id="UP000298246"/>
    </source>
</evidence>
<evidence type="ECO:0000256" key="1">
    <source>
        <dbReference type="SAM" id="Phobius"/>
    </source>
</evidence>
<evidence type="ECO:0000313" key="2">
    <source>
        <dbReference type="EMBL" id="TFE90157.1"/>
    </source>
</evidence>
<keyword evidence="1" id="KW-1133">Transmembrane helix</keyword>
<accession>A0A4Y8Q865</accession>
<proteinExistence type="predicted"/>
<dbReference type="Proteomes" id="UP000298246">
    <property type="component" value="Unassembled WGS sequence"/>
</dbReference>
<name>A0A4Y8Q865_9BACL</name>